<protein>
    <submittedName>
        <fullName evidence="8">ABC transporter permease</fullName>
    </submittedName>
</protein>
<comment type="subcellular location">
    <subcellularLocation>
        <location evidence="6">Cell membrane</location>
        <topology evidence="6">Multi-pass membrane protein</topology>
    </subcellularLocation>
    <subcellularLocation>
        <location evidence="1">Membrane</location>
        <topology evidence="1">Multi-pass membrane protein</topology>
    </subcellularLocation>
</comment>
<dbReference type="InterPro" id="IPR001626">
    <property type="entry name" value="ABC_TroCD"/>
</dbReference>
<dbReference type="GO" id="GO:0055085">
    <property type="term" value="P:transmembrane transport"/>
    <property type="evidence" value="ECO:0007669"/>
    <property type="project" value="InterPro"/>
</dbReference>
<dbReference type="Pfam" id="PF00950">
    <property type="entry name" value="ABC-3"/>
    <property type="match status" value="1"/>
</dbReference>
<evidence type="ECO:0000256" key="4">
    <source>
        <dbReference type="ARBA" id="ARBA00022989"/>
    </source>
</evidence>
<keyword evidence="5 7" id="KW-0472">Membrane</keyword>
<organism evidence="8 9">
    <name type="scientific">Faucicola atlantae</name>
    <dbReference type="NCBI Taxonomy" id="34059"/>
    <lineage>
        <taxon>Bacteria</taxon>
        <taxon>Pseudomonadati</taxon>
        <taxon>Pseudomonadota</taxon>
        <taxon>Gammaproteobacteria</taxon>
        <taxon>Moraxellales</taxon>
        <taxon>Moraxellaceae</taxon>
        <taxon>Faucicola</taxon>
    </lineage>
</organism>
<comment type="caution">
    <text evidence="8">The sequence shown here is derived from an EMBL/GenBank/DDBJ whole genome shotgun (WGS) entry which is preliminary data.</text>
</comment>
<gene>
    <name evidence="8" type="ORF">A9308_00855</name>
</gene>
<keyword evidence="3 6" id="KW-0812">Transmembrane</keyword>
<comment type="similarity">
    <text evidence="2 6">Belongs to the ABC-3 integral membrane protein family.</text>
</comment>
<dbReference type="OrthoDB" id="2375762at2"/>
<evidence type="ECO:0000256" key="3">
    <source>
        <dbReference type="ARBA" id="ARBA00022692"/>
    </source>
</evidence>
<dbReference type="AlphaFoldDB" id="A0A1B8Q8Z6"/>
<feature type="transmembrane region" description="Helical" evidence="7">
    <location>
        <begin position="230"/>
        <end position="250"/>
    </location>
</feature>
<feature type="transmembrane region" description="Helical" evidence="7">
    <location>
        <begin position="142"/>
        <end position="161"/>
    </location>
</feature>
<evidence type="ECO:0000256" key="6">
    <source>
        <dbReference type="RuleBase" id="RU003943"/>
    </source>
</evidence>
<feature type="transmembrane region" description="Helical" evidence="7">
    <location>
        <begin position="101"/>
        <end position="122"/>
    </location>
</feature>
<keyword evidence="4 7" id="KW-1133">Transmembrane helix</keyword>
<evidence type="ECO:0000256" key="5">
    <source>
        <dbReference type="ARBA" id="ARBA00023136"/>
    </source>
</evidence>
<proteinExistence type="inferred from homology"/>
<dbReference type="InterPro" id="IPR037294">
    <property type="entry name" value="ABC_BtuC-like"/>
</dbReference>
<evidence type="ECO:0000313" key="8">
    <source>
        <dbReference type="EMBL" id="OBX73664.1"/>
    </source>
</evidence>
<feature type="transmembrane region" description="Helical" evidence="7">
    <location>
        <begin position="22"/>
        <end position="44"/>
    </location>
</feature>
<sequence>MFLIDTLHAIINFDGFFELLPLVQSSLLAALILGTLAGLIGPIIQARDMAFAVHGTAELSFAGAACALWLGTSVTWGAIIGSLVAGAALALMGLDGKNRNAVIGIVLPFGLGLGVLFLSLYQGRAANKFGLLTGQIVAVTPTEIQTLLVVAAVVWVVMALFGQRMLFAALDPQIAQARHISLRAMSLLFMLMLSLVVAVSVQFVGALLLLSLLITPTAAASLVTAKPLWLYVLSMVFASIAAVGGILLSLSPGLPVSPYITTLSFGIYLLCWLVAKLRHQPLSRA</sequence>
<dbReference type="GO" id="GO:0043190">
    <property type="term" value="C:ATP-binding cassette (ABC) transporter complex"/>
    <property type="evidence" value="ECO:0007669"/>
    <property type="project" value="InterPro"/>
</dbReference>
<keyword evidence="6" id="KW-0813">Transport</keyword>
<dbReference type="EMBL" id="LZMZ01000052">
    <property type="protein sequence ID" value="OBX73664.1"/>
    <property type="molecule type" value="Genomic_DNA"/>
</dbReference>
<feature type="transmembrane region" description="Helical" evidence="7">
    <location>
        <begin position="256"/>
        <end position="275"/>
    </location>
</feature>
<dbReference type="SUPFAM" id="SSF81345">
    <property type="entry name" value="ABC transporter involved in vitamin B12 uptake, BtuC"/>
    <property type="match status" value="1"/>
</dbReference>
<dbReference type="Proteomes" id="UP000092508">
    <property type="component" value="Unassembled WGS sequence"/>
</dbReference>
<accession>A0A1B8Q8Z6</accession>
<dbReference type="STRING" id="34059.A9308_00855"/>
<evidence type="ECO:0000256" key="2">
    <source>
        <dbReference type="ARBA" id="ARBA00008034"/>
    </source>
</evidence>
<dbReference type="PANTHER" id="PTHR30477:SF21">
    <property type="entry name" value="ABC-3 PROTEIN"/>
    <property type="match status" value="1"/>
</dbReference>
<evidence type="ECO:0000256" key="1">
    <source>
        <dbReference type="ARBA" id="ARBA00004141"/>
    </source>
</evidence>
<evidence type="ECO:0000313" key="9">
    <source>
        <dbReference type="Proteomes" id="UP000092508"/>
    </source>
</evidence>
<dbReference type="RefSeq" id="WP_067238667.1">
    <property type="nucleotide sequence ID" value="NZ_CP171125.1"/>
</dbReference>
<reference evidence="8 9" key="1">
    <citation type="submission" date="2016-06" db="EMBL/GenBank/DDBJ databases">
        <title>Draft genome of Moraxella atlantae CCUG 66109.</title>
        <authorList>
            <person name="Salva-Serra F."/>
            <person name="Engstrom-Jakobsson H."/>
            <person name="Thorell K."/>
            <person name="Gonzales-Siles L."/>
            <person name="Karlsson R."/>
            <person name="Boulund F."/>
            <person name="Engstrand L."/>
            <person name="Kristiansson E."/>
            <person name="Moore E."/>
        </authorList>
    </citation>
    <scope>NUCLEOTIDE SEQUENCE [LARGE SCALE GENOMIC DNA]</scope>
    <source>
        <strain evidence="8 9">CCUG 66109</strain>
    </source>
</reference>
<dbReference type="Gene3D" id="1.10.3470.10">
    <property type="entry name" value="ABC transporter involved in vitamin B12 uptake, BtuC"/>
    <property type="match status" value="1"/>
</dbReference>
<name>A0A1B8Q8Z6_9GAMM</name>
<evidence type="ECO:0000256" key="7">
    <source>
        <dbReference type="SAM" id="Phobius"/>
    </source>
</evidence>
<dbReference type="PANTHER" id="PTHR30477">
    <property type="entry name" value="ABC-TRANSPORTER METAL-BINDING PROTEIN"/>
    <property type="match status" value="1"/>
</dbReference>